<evidence type="ECO:0000256" key="5">
    <source>
        <dbReference type="SAM" id="SignalP"/>
    </source>
</evidence>
<dbReference type="EC" id="2.8.2.-" evidence="3"/>
<feature type="signal peptide" evidence="5">
    <location>
        <begin position="1"/>
        <end position="21"/>
    </location>
</feature>
<dbReference type="PANTHER" id="PTHR11783">
    <property type="entry name" value="SULFOTRANSFERASE SULT"/>
    <property type="match status" value="1"/>
</dbReference>
<accession>A0ABQ9UNG0</accession>
<evidence type="ECO:0000256" key="3">
    <source>
        <dbReference type="RuleBase" id="RU361155"/>
    </source>
</evidence>
<sequence length="218" mass="24412">MVGMAQVALTLLSFWLQHSRSRDLCHSRSFFMDIPFQSDNPSQEHGADPGHPPPTSGVREVGPAQYFAETLGSLESFRAQPDNLLISTYPQVRHHLGEPDTGHIYQDGNLGKCHQAPIYIQVPFLEFKAPGFPSGLETLKDTLAPRLLKMHLPLALVPQTLLDQKVVYVARNAKDVAISYYHFYQMAKVHPDPGTWDSFPEKFMAGEGELTGGRRLWS</sequence>
<dbReference type="SUPFAM" id="SSF52540">
    <property type="entry name" value="P-loop containing nucleoside triphosphate hydrolases"/>
    <property type="match status" value="1"/>
</dbReference>
<evidence type="ECO:0000313" key="7">
    <source>
        <dbReference type="EMBL" id="KAK2097807.1"/>
    </source>
</evidence>
<keyword evidence="5" id="KW-0732">Signal</keyword>
<dbReference type="Gene3D" id="3.40.50.300">
    <property type="entry name" value="P-loop containing nucleotide triphosphate hydrolases"/>
    <property type="match status" value="1"/>
</dbReference>
<keyword evidence="2 3" id="KW-0808">Transferase</keyword>
<gene>
    <name evidence="7" type="primary">SULT1A1_1</name>
    <name evidence="7" type="ORF">P7K49_023258</name>
</gene>
<organism evidence="7 8">
    <name type="scientific">Saguinus oedipus</name>
    <name type="common">Cotton-top tamarin</name>
    <name type="synonym">Oedipomidas oedipus</name>
    <dbReference type="NCBI Taxonomy" id="9490"/>
    <lineage>
        <taxon>Eukaryota</taxon>
        <taxon>Metazoa</taxon>
        <taxon>Chordata</taxon>
        <taxon>Craniata</taxon>
        <taxon>Vertebrata</taxon>
        <taxon>Euteleostomi</taxon>
        <taxon>Mammalia</taxon>
        <taxon>Eutheria</taxon>
        <taxon>Euarchontoglires</taxon>
        <taxon>Primates</taxon>
        <taxon>Haplorrhini</taxon>
        <taxon>Platyrrhini</taxon>
        <taxon>Cebidae</taxon>
        <taxon>Callitrichinae</taxon>
        <taxon>Saguinus</taxon>
    </lineage>
</organism>
<feature type="chain" id="PRO_5046145622" description="Sulfotransferase" evidence="5">
    <location>
        <begin position="22"/>
        <end position="218"/>
    </location>
</feature>
<evidence type="ECO:0000256" key="4">
    <source>
        <dbReference type="SAM" id="MobiDB-lite"/>
    </source>
</evidence>
<comment type="similarity">
    <text evidence="1 3">Belongs to the sulfotransferase 1 family.</text>
</comment>
<proteinExistence type="inferred from homology"/>
<dbReference type="Proteomes" id="UP001266305">
    <property type="component" value="Unassembled WGS sequence"/>
</dbReference>
<dbReference type="InterPro" id="IPR000863">
    <property type="entry name" value="Sulfotransferase_dom"/>
</dbReference>
<evidence type="ECO:0000313" key="8">
    <source>
        <dbReference type="Proteomes" id="UP001266305"/>
    </source>
</evidence>
<protein>
    <recommendedName>
        <fullName evidence="3">Sulfotransferase</fullName>
        <ecNumber evidence="3">2.8.2.-</ecNumber>
    </recommendedName>
</protein>
<name>A0ABQ9UNG0_SAGOE</name>
<evidence type="ECO:0000259" key="6">
    <source>
        <dbReference type="Pfam" id="PF00685"/>
    </source>
</evidence>
<evidence type="ECO:0000256" key="1">
    <source>
        <dbReference type="ARBA" id="ARBA00005771"/>
    </source>
</evidence>
<dbReference type="EMBL" id="JASSZA010000011">
    <property type="protein sequence ID" value="KAK2097807.1"/>
    <property type="molecule type" value="Genomic_DNA"/>
</dbReference>
<feature type="region of interest" description="Disordered" evidence="4">
    <location>
        <begin position="36"/>
        <end position="60"/>
    </location>
</feature>
<comment type="caution">
    <text evidence="7">The sequence shown here is derived from an EMBL/GenBank/DDBJ whole genome shotgun (WGS) entry which is preliminary data.</text>
</comment>
<dbReference type="InterPro" id="IPR027417">
    <property type="entry name" value="P-loop_NTPase"/>
</dbReference>
<reference evidence="7 8" key="1">
    <citation type="submission" date="2023-05" db="EMBL/GenBank/DDBJ databases">
        <title>B98-5 Cell Line De Novo Hybrid Assembly: An Optical Mapping Approach.</title>
        <authorList>
            <person name="Kananen K."/>
            <person name="Auerbach J.A."/>
            <person name="Kautto E."/>
            <person name="Blachly J.S."/>
        </authorList>
    </citation>
    <scope>NUCLEOTIDE SEQUENCE [LARGE SCALE GENOMIC DNA]</scope>
    <source>
        <strain evidence="7">B95-8</strain>
        <tissue evidence="7">Cell line</tissue>
    </source>
</reference>
<evidence type="ECO:0000256" key="2">
    <source>
        <dbReference type="ARBA" id="ARBA00022679"/>
    </source>
</evidence>
<dbReference type="Pfam" id="PF00685">
    <property type="entry name" value="Sulfotransfer_1"/>
    <property type="match status" value="1"/>
</dbReference>
<feature type="domain" description="Sulfotransferase" evidence="6">
    <location>
        <begin position="103"/>
        <end position="208"/>
    </location>
</feature>
<keyword evidence="8" id="KW-1185">Reference proteome</keyword>